<dbReference type="PRINTS" id="PR00081">
    <property type="entry name" value="GDHRDH"/>
</dbReference>
<accession>A0ABM8X791</accession>
<keyword evidence="5" id="KW-1185">Reference proteome</keyword>
<dbReference type="NCBIfam" id="NF005437">
    <property type="entry name" value="PRK07024.1"/>
    <property type="match status" value="1"/>
</dbReference>
<evidence type="ECO:0000256" key="3">
    <source>
        <dbReference type="RuleBase" id="RU000363"/>
    </source>
</evidence>
<comment type="caution">
    <text evidence="4">The sequence shown here is derived from an EMBL/GenBank/DDBJ whole genome shotgun (WGS) entry which is preliminary data.</text>
</comment>
<reference evidence="4 5" key="1">
    <citation type="submission" date="2021-08" db="EMBL/GenBank/DDBJ databases">
        <authorList>
            <person name="Peeters C."/>
        </authorList>
    </citation>
    <scope>NUCLEOTIDE SEQUENCE [LARGE SCALE GENOMIC DNA]</scope>
    <source>
        <strain evidence="4 5">LMG 32289</strain>
    </source>
</reference>
<evidence type="ECO:0000313" key="5">
    <source>
        <dbReference type="Proteomes" id="UP000706525"/>
    </source>
</evidence>
<keyword evidence="2" id="KW-0560">Oxidoreductase</keyword>
<evidence type="ECO:0000313" key="4">
    <source>
        <dbReference type="EMBL" id="CAG9175812.1"/>
    </source>
</evidence>
<evidence type="ECO:0000256" key="2">
    <source>
        <dbReference type="ARBA" id="ARBA00023002"/>
    </source>
</evidence>
<dbReference type="SUPFAM" id="SSF51735">
    <property type="entry name" value="NAD(P)-binding Rossmann-fold domains"/>
    <property type="match status" value="1"/>
</dbReference>
<sequence length="269" mass="28774">MRPLKVFLTGASSGIGQALAREYATQGAVLGLVGRNEATLREFAGTLPNPNAVRVYAADVRDAPAMARAAEDFLAHFGCPDVVVASAGISIGTLAEEPADLEVARAVMDTNWYGTLATFQPFLPAMQARAPGVGGLRGTLVGIASVAGVRGLAGGGAYSASKAAVVKLLEALRLEQKSHAIRVVTIAPGYIRTPMTAHNPYRMPFLMDADRFARKAARVIAAGRRYRVLPWQMGIVGWALHLMPRWLYDRLFAKAPRKPRQGARQGTEP</sequence>
<dbReference type="PANTHER" id="PTHR44196">
    <property type="entry name" value="DEHYDROGENASE/REDUCTASE SDR FAMILY MEMBER 7B"/>
    <property type="match status" value="1"/>
</dbReference>
<dbReference type="Pfam" id="PF00106">
    <property type="entry name" value="adh_short"/>
    <property type="match status" value="1"/>
</dbReference>
<dbReference type="InterPro" id="IPR002347">
    <property type="entry name" value="SDR_fam"/>
</dbReference>
<protein>
    <recommendedName>
        <fullName evidence="6">SDR family oxidoreductase</fullName>
    </recommendedName>
</protein>
<dbReference type="PANTHER" id="PTHR44196:SF3">
    <property type="entry name" value="SHORT CHAIN DEHYDROGENASE FAMILY PROTEIN"/>
    <property type="match status" value="1"/>
</dbReference>
<organism evidence="4 5">
    <name type="scientific">Cupriavidus pampae</name>
    <dbReference type="NCBI Taxonomy" id="659251"/>
    <lineage>
        <taxon>Bacteria</taxon>
        <taxon>Pseudomonadati</taxon>
        <taxon>Pseudomonadota</taxon>
        <taxon>Betaproteobacteria</taxon>
        <taxon>Burkholderiales</taxon>
        <taxon>Burkholderiaceae</taxon>
        <taxon>Cupriavidus</taxon>
    </lineage>
</organism>
<evidence type="ECO:0008006" key="6">
    <source>
        <dbReference type="Google" id="ProtNLM"/>
    </source>
</evidence>
<comment type="similarity">
    <text evidence="1 3">Belongs to the short-chain dehydrogenases/reductases (SDR) family.</text>
</comment>
<dbReference type="EMBL" id="CAJZAG010000006">
    <property type="protein sequence ID" value="CAG9175812.1"/>
    <property type="molecule type" value="Genomic_DNA"/>
</dbReference>
<dbReference type="Gene3D" id="3.40.50.720">
    <property type="entry name" value="NAD(P)-binding Rossmann-like Domain"/>
    <property type="match status" value="1"/>
</dbReference>
<proteinExistence type="inferred from homology"/>
<dbReference type="PRINTS" id="PR00080">
    <property type="entry name" value="SDRFAMILY"/>
</dbReference>
<dbReference type="InterPro" id="IPR036291">
    <property type="entry name" value="NAD(P)-bd_dom_sf"/>
</dbReference>
<dbReference type="RefSeq" id="WP_223990280.1">
    <property type="nucleotide sequence ID" value="NZ_CAJZAG010000006.1"/>
</dbReference>
<dbReference type="Proteomes" id="UP000706525">
    <property type="component" value="Unassembled WGS sequence"/>
</dbReference>
<gene>
    <name evidence="4" type="ORF">LMG32289_03415</name>
</gene>
<evidence type="ECO:0000256" key="1">
    <source>
        <dbReference type="ARBA" id="ARBA00006484"/>
    </source>
</evidence>
<name>A0ABM8X791_9BURK</name>